<proteinExistence type="predicted"/>
<gene>
    <name evidence="4" type="ORF">LKD45_00960</name>
</gene>
<dbReference type="NCBIfam" id="TIGR02464">
    <property type="entry name" value="ribofla_fusion"/>
    <property type="match status" value="1"/>
</dbReference>
<dbReference type="RefSeq" id="WP_262586488.1">
    <property type="nucleotide sequence ID" value="NZ_JAJEQF010000001.1"/>
</dbReference>
<dbReference type="AlphaFoldDB" id="A0AAE3DMM8"/>
<dbReference type="CDD" id="cd15457">
    <property type="entry name" value="NADAR"/>
    <property type="match status" value="1"/>
</dbReference>
<dbReference type="EMBL" id="JAJEQF010000001">
    <property type="protein sequence ID" value="MCC2166276.1"/>
    <property type="molecule type" value="Genomic_DNA"/>
</dbReference>
<organism evidence="4 5">
    <name type="scientific">Gallintestinimicrobium propionicum</name>
    <dbReference type="NCBI Taxonomy" id="2981770"/>
    <lineage>
        <taxon>Bacteria</taxon>
        <taxon>Bacillati</taxon>
        <taxon>Bacillota</taxon>
        <taxon>Clostridia</taxon>
        <taxon>Lachnospirales</taxon>
        <taxon>Lachnospiraceae</taxon>
        <taxon>Gallintestinimicrobium</taxon>
    </lineage>
</organism>
<dbReference type="Proteomes" id="UP001199355">
    <property type="component" value="Unassembled WGS sequence"/>
</dbReference>
<protein>
    <submittedName>
        <fullName evidence="4">NADAR family protein</fullName>
    </submittedName>
</protein>
<evidence type="ECO:0000256" key="2">
    <source>
        <dbReference type="ARBA" id="ARBA00000751"/>
    </source>
</evidence>
<accession>A0AAE3DMM8</accession>
<dbReference type="Pfam" id="PF08719">
    <property type="entry name" value="NADAR"/>
    <property type="match status" value="1"/>
</dbReference>
<dbReference type="InterPro" id="IPR012816">
    <property type="entry name" value="NADAR"/>
</dbReference>
<reference evidence="4 5" key="1">
    <citation type="submission" date="2021-10" db="EMBL/GenBank/DDBJ databases">
        <title>Anaerobic single-cell dispensing facilitates the cultivation of human gut bacteria.</title>
        <authorList>
            <person name="Afrizal A."/>
        </authorList>
    </citation>
    <scope>NUCLEOTIDE SEQUENCE [LARGE SCALE GENOMIC DNA]</scope>
    <source>
        <strain evidence="4 5">CLA-AA-H244</strain>
    </source>
</reference>
<name>A0AAE3DMM8_9FIRM</name>
<keyword evidence="5" id="KW-1185">Reference proteome</keyword>
<evidence type="ECO:0000313" key="5">
    <source>
        <dbReference type="Proteomes" id="UP001199355"/>
    </source>
</evidence>
<dbReference type="SUPFAM" id="SSF143990">
    <property type="entry name" value="YbiA-like"/>
    <property type="match status" value="1"/>
</dbReference>
<evidence type="ECO:0000313" key="4">
    <source>
        <dbReference type="EMBL" id="MCC2166276.1"/>
    </source>
</evidence>
<comment type="caution">
    <text evidence="4">The sequence shown here is derived from an EMBL/GenBank/DDBJ whole genome shotgun (WGS) entry which is preliminary data.</text>
</comment>
<evidence type="ECO:0000259" key="3">
    <source>
        <dbReference type="Pfam" id="PF08719"/>
    </source>
</evidence>
<feature type="domain" description="NADAR" evidence="3">
    <location>
        <begin position="6"/>
        <end position="157"/>
    </location>
</feature>
<dbReference type="Gene3D" id="1.10.357.40">
    <property type="entry name" value="YbiA-like"/>
    <property type="match status" value="1"/>
</dbReference>
<evidence type="ECO:0000256" key="1">
    <source>
        <dbReference type="ARBA" id="ARBA00000022"/>
    </source>
</evidence>
<comment type="catalytic activity">
    <reaction evidence="2">
        <text>2,5-diamino-6-hydroxy-4-(5-phosphoribosylamino)-pyrimidine + H2O = 2,5,6-triamino-4-hydroxypyrimidine + D-ribose 5-phosphate</text>
        <dbReference type="Rhea" id="RHEA:23436"/>
        <dbReference type="ChEBI" id="CHEBI:15377"/>
        <dbReference type="ChEBI" id="CHEBI:58614"/>
        <dbReference type="ChEBI" id="CHEBI:78346"/>
        <dbReference type="ChEBI" id="CHEBI:137796"/>
    </reaction>
</comment>
<dbReference type="InterPro" id="IPR037238">
    <property type="entry name" value="YbiA-like_sf"/>
</dbReference>
<sequence length="157" mass="18249">MAIVCFHNENEENGYLSNWYPSTFSINGIRYSSMEQYMMYSKAVCFKDDKIAKQILATEDCAKIKAFGRNVTGYDENMWNGVRQIIVYEGLLEKFSQNPELREKLKKTGKAILAECAVKDRVWGIGLSMHDPDRLNRMKWQGQNLLGYALMMVRERI</sequence>
<comment type="catalytic activity">
    <reaction evidence="1">
        <text>5-amino-6-(5-phospho-D-ribosylamino)uracil + H2O = 5,6-diaminouracil + D-ribose 5-phosphate</text>
        <dbReference type="Rhea" id="RHEA:55020"/>
        <dbReference type="ChEBI" id="CHEBI:15377"/>
        <dbReference type="ChEBI" id="CHEBI:46252"/>
        <dbReference type="ChEBI" id="CHEBI:58453"/>
        <dbReference type="ChEBI" id="CHEBI:78346"/>
    </reaction>
</comment>